<feature type="compositionally biased region" description="Acidic residues" evidence="1">
    <location>
        <begin position="498"/>
        <end position="508"/>
    </location>
</feature>
<evidence type="ECO:0000256" key="1">
    <source>
        <dbReference type="SAM" id="MobiDB-lite"/>
    </source>
</evidence>
<sequence length="508" mass="57409">MPNVQPFNTNTNSFEGSIDWNDPALYHSLQSLSDLLHGHPDMQDTLRLLPAVPQNDAQIPRNDVPDTPSMCTNWDMLLPAVPQNNVSNTVPSTGTSPHTNWDMLYTTEISADANNSSWAARNSNCPMLTPRAPLNAAQKAQAKAWKASCKLSAEQRREAEDALTTAIQWLLADENKKISTLALEHGKHYKANRNVQLANTLIHAKAQEVNADRPHGAKYLLDEIRDLVKEDHSMHNLTPKEQQEYINKLNEHRALQNMSIRATNTAAARDVQSTLDNVFKMIALQFERGFMCVSLPHVDIYDTTQATWFGTDNMMDFWEDVLQMEADEITQKLEQWACMSDIDERETVQIMQRVCTRLLNSGLRTIIKRQDVRINYTNFGTAIKEKLGIDLKGWPEGIPFQSPTSLNDHNALLKLHNALKDGSCHWFHMSPRQREEYSTQLAMRRKRGETIGKPRKKRSDAGVAQKCNGMENGRPRKRAQGSGLSVQPPKSAEFVVTSDEEDISEDEA</sequence>
<protein>
    <submittedName>
        <fullName evidence="2">Uncharacterized protein</fullName>
    </submittedName>
</protein>
<organism evidence="2 3">
    <name type="scientific">Suillus discolor</name>
    <dbReference type="NCBI Taxonomy" id="1912936"/>
    <lineage>
        <taxon>Eukaryota</taxon>
        <taxon>Fungi</taxon>
        <taxon>Dikarya</taxon>
        <taxon>Basidiomycota</taxon>
        <taxon>Agaricomycotina</taxon>
        <taxon>Agaricomycetes</taxon>
        <taxon>Agaricomycetidae</taxon>
        <taxon>Boletales</taxon>
        <taxon>Suillineae</taxon>
        <taxon>Suillaceae</taxon>
        <taxon>Suillus</taxon>
    </lineage>
</organism>
<dbReference type="OrthoDB" id="3247681at2759"/>
<accession>A0A9P7FCL0</accession>
<comment type="caution">
    <text evidence="2">The sequence shown here is derived from an EMBL/GenBank/DDBJ whole genome shotgun (WGS) entry which is preliminary data.</text>
</comment>
<proteinExistence type="predicted"/>
<reference evidence="2" key="1">
    <citation type="journal article" date="2020" name="New Phytol.">
        <title>Comparative genomics reveals dynamic genome evolution in host specialist ectomycorrhizal fungi.</title>
        <authorList>
            <person name="Lofgren L.A."/>
            <person name="Nguyen N.H."/>
            <person name="Vilgalys R."/>
            <person name="Ruytinx J."/>
            <person name="Liao H.L."/>
            <person name="Branco S."/>
            <person name="Kuo A."/>
            <person name="LaButti K."/>
            <person name="Lipzen A."/>
            <person name="Andreopoulos W."/>
            <person name="Pangilinan J."/>
            <person name="Riley R."/>
            <person name="Hundley H."/>
            <person name="Na H."/>
            <person name="Barry K."/>
            <person name="Grigoriev I.V."/>
            <person name="Stajich J.E."/>
            <person name="Kennedy P.G."/>
        </authorList>
    </citation>
    <scope>NUCLEOTIDE SEQUENCE</scope>
    <source>
        <strain evidence="2">FC423</strain>
    </source>
</reference>
<gene>
    <name evidence="2" type="ORF">F5147DRAFT_771466</name>
</gene>
<feature type="compositionally biased region" description="Basic residues" evidence="1">
    <location>
        <begin position="443"/>
        <end position="458"/>
    </location>
</feature>
<dbReference type="GeneID" id="64703510"/>
<keyword evidence="3" id="KW-1185">Reference proteome</keyword>
<evidence type="ECO:0000313" key="3">
    <source>
        <dbReference type="Proteomes" id="UP000823399"/>
    </source>
</evidence>
<feature type="region of interest" description="Disordered" evidence="1">
    <location>
        <begin position="437"/>
        <end position="508"/>
    </location>
</feature>
<dbReference type="AlphaFoldDB" id="A0A9P7FCL0"/>
<dbReference type="EMBL" id="JABBWM010000016">
    <property type="protein sequence ID" value="KAG2111897.1"/>
    <property type="molecule type" value="Genomic_DNA"/>
</dbReference>
<dbReference type="Proteomes" id="UP000823399">
    <property type="component" value="Unassembled WGS sequence"/>
</dbReference>
<name>A0A9P7FCL0_9AGAM</name>
<evidence type="ECO:0000313" key="2">
    <source>
        <dbReference type="EMBL" id="KAG2111897.1"/>
    </source>
</evidence>
<dbReference type="RefSeq" id="XP_041294954.1">
    <property type="nucleotide sequence ID" value="XM_041441251.1"/>
</dbReference>